<dbReference type="Gene3D" id="3.30.70.1450">
    <property type="entry name" value="Regulator of K+ conductance, C-terminal domain"/>
    <property type="match status" value="2"/>
</dbReference>
<accession>A0A5J6ML03</accession>
<dbReference type="PROSITE" id="PS51202">
    <property type="entry name" value="RCK_C"/>
    <property type="match status" value="2"/>
</dbReference>
<feature type="domain" description="RCK C-terminal" evidence="8">
    <location>
        <begin position="144"/>
        <end position="229"/>
    </location>
</feature>
<evidence type="ECO:0000256" key="6">
    <source>
        <dbReference type="ARBA" id="ARBA00023065"/>
    </source>
</evidence>
<dbReference type="NCBIfam" id="NF007039">
    <property type="entry name" value="PRK09496.3-2"/>
    <property type="match status" value="1"/>
</dbReference>
<protein>
    <recommendedName>
        <fullName evidence="1">Trk system potassium uptake protein TrkA</fullName>
    </recommendedName>
</protein>
<keyword evidence="5" id="KW-0520">NAD</keyword>
<dbReference type="SUPFAM" id="SSF116726">
    <property type="entry name" value="TrkA C-terminal domain-like"/>
    <property type="match status" value="2"/>
</dbReference>
<dbReference type="EMBL" id="CP042906">
    <property type="protein sequence ID" value="QEX17215.1"/>
    <property type="molecule type" value="Genomic_DNA"/>
</dbReference>
<dbReference type="PRINTS" id="PR00335">
    <property type="entry name" value="KUPTAKETRKA"/>
</dbReference>
<evidence type="ECO:0000256" key="4">
    <source>
        <dbReference type="ARBA" id="ARBA00022958"/>
    </source>
</evidence>
<keyword evidence="4" id="KW-0630">Potassium</keyword>
<name>A0A5J6ML03_9PROT</name>
<dbReference type="InterPro" id="IPR003148">
    <property type="entry name" value="RCK_N"/>
</dbReference>
<dbReference type="InterPro" id="IPR036291">
    <property type="entry name" value="NAD(P)-bd_dom_sf"/>
</dbReference>
<evidence type="ECO:0000259" key="8">
    <source>
        <dbReference type="PROSITE" id="PS51202"/>
    </source>
</evidence>
<evidence type="ECO:0000313" key="9">
    <source>
        <dbReference type="EMBL" id="QEX17215.1"/>
    </source>
</evidence>
<evidence type="ECO:0000259" key="7">
    <source>
        <dbReference type="PROSITE" id="PS51201"/>
    </source>
</evidence>
<keyword evidence="10" id="KW-1185">Reference proteome</keyword>
<dbReference type="RefSeq" id="WP_151177492.1">
    <property type="nucleotide sequence ID" value="NZ_CP042906.1"/>
</dbReference>
<gene>
    <name evidence="9" type="primary">trkA</name>
    <name evidence="9" type="ORF">FRZ44_25110</name>
</gene>
<organism evidence="9 10">
    <name type="scientific">Hypericibacter terrae</name>
    <dbReference type="NCBI Taxonomy" id="2602015"/>
    <lineage>
        <taxon>Bacteria</taxon>
        <taxon>Pseudomonadati</taxon>
        <taxon>Pseudomonadota</taxon>
        <taxon>Alphaproteobacteria</taxon>
        <taxon>Rhodospirillales</taxon>
        <taxon>Dongiaceae</taxon>
        <taxon>Hypericibacter</taxon>
    </lineage>
</organism>
<evidence type="ECO:0000256" key="3">
    <source>
        <dbReference type="ARBA" id="ARBA00022538"/>
    </source>
</evidence>
<keyword evidence="2" id="KW-0813">Transport</keyword>
<dbReference type="PROSITE" id="PS51201">
    <property type="entry name" value="RCK_N"/>
    <property type="match status" value="2"/>
</dbReference>
<dbReference type="NCBIfam" id="NF007032">
    <property type="entry name" value="PRK09496.1-4"/>
    <property type="match status" value="1"/>
</dbReference>
<dbReference type="NCBIfam" id="NF007031">
    <property type="entry name" value="PRK09496.1-2"/>
    <property type="match status" value="1"/>
</dbReference>
<proteinExistence type="predicted"/>
<dbReference type="PANTHER" id="PTHR43833:SF5">
    <property type="entry name" value="TRK SYSTEM POTASSIUM UPTAKE PROTEIN TRKA"/>
    <property type="match status" value="1"/>
</dbReference>
<feature type="domain" description="RCK C-terminal" evidence="8">
    <location>
        <begin position="372"/>
        <end position="453"/>
    </location>
</feature>
<feature type="domain" description="RCK N-terminal" evidence="7">
    <location>
        <begin position="1"/>
        <end position="124"/>
    </location>
</feature>
<evidence type="ECO:0000313" key="10">
    <source>
        <dbReference type="Proteomes" id="UP000326202"/>
    </source>
</evidence>
<dbReference type="Pfam" id="PF02254">
    <property type="entry name" value="TrkA_N"/>
    <property type="match status" value="2"/>
</dbReference>
<dbReference type="KEGG" id="htq:FRZ44_25110"/>
<evidence type="ECO:0000256" key="1">
    <source>
        <dbReference type="ARBA" id="ARBA00017378"/>
    </source>
</evidence>
<dbReference type="OrthoDB" id="9775180at2"/>
<dbReference type="GO" id="GO:0005886">
    <property type="term" value="C:plasma membrane"/>
    <property type="evidence" value="ECO:0007669"/>
    <property type="project" value="InterPro"/>
</dbReference>
<dbReference type="InterPro" id="IPR006037">
    <property type="entry name" value="RCK_C"/>
</dbReference>
<dbReference type="SUPFAM" id="SSF51735">
    <property type="entry name" value="NAD(P)-binding Rossmann-fold domains"/>
    <property type="match status" value="2"/>
</dbReference>
<dbReference type="NCBIfam" id="NF007041">
    <property type="entry name" value="PRK09496.3-4"/>
    <property type="match status" value="1"/>
</dbReference>
<dbReference type="InterPro" id="IPR036721">
    <property type="entry name" value="RCK_C_sf"/>
</dbReference>
<dbReference type="AlphaFoldDB" id="A0A5J6ML03"/>
<sequence length="458" mass="50148">MKVIICGAGQVGFNIARYLSREENDVTLIDTEARLIEQISDTLDVQGVVGYASHPDVLEQAGARDADLLIAVTHYDEVNMVACQVAHALFEVPRRIARVRAQNYLQRGYSELFNRQNMAIDEIISPEIEVARAIAHRLEIPGAFDAIPLSDGRITLVGLRCDENCPVVDTPLRQLTELFPDLAMSVVAIRRGERRIVPTGEDRMLVGDEVYFVVDSRHVKRALSAFGHDEAEARRLIIVGGGNIGMFLAESLERDSPGIQVKLIEINRQRAEEAAQSLGRTMVIHGDALDLDILAEANVKSTEAIVAVSNDDEVNILSSLLAERHGCKRSIALINKPVYGSLIGQLGIDAVVSPRAITVSTILQHVRRGRIRSVHSVGDGFGEIIEVDALPTSALVGRPLREAKLPPGVLIGAVLRGDSMIVPRGDTVIKPEDRVVMFAIAESVPKVEKMFSVRLEFF</sequence>
<feature type="domain" description="RCK N-terminal" evidence="7">
    <location>
        <begin position="233"/>
        <end position="352"/>
    </location>
</feature>
<dbReference type="Gene3D" id="3.40.50.720">
    <property type="entry name" value="NAD(P)-binding Rossmann-like Domain"/>
    <property type="match status" value="2"/>
</dbReference>
<dbReference type="NCBIfam" id="NF007030">
    <property type="entry name" value="PRK09496.1-1"/>
    <property type="match status" value="1"/>
</dbReference>
<evidence type="ECO:0000256" key="5">
    <source>
        <dbReference type="ARBA" id="ARBA00023027"/>
    </source>
</evidence>
<keyword evidence="6" id="KW-0406">Ion transport</keyword>
<dbReference type="Pfam" id="PF02080">
    <property type="entry name" value="TrkA_C"/>
    <property type="match status" value="2"/>
</dbReference>
<dbReference type="Proteomes" id="UP000326202">
    <property type="component" value="Chromosome"/>
</dbReference>
<reference evidence="9 10" key="1">
    <citation type="submission" date="2019-08" db="EMBL/GenBank/DDBJ databases">
        <title>Hyperibacter terrae gen. nov., sp. nov. and Hyperibacter viscosus sp. nov., two new members in the family Rhodospirillaceae isolated from the rhizosphere of Hypericum perforatum.</title>
        <authorList>
            <person name="Noviana Z."/>
        </authorList>
    </citation>
    <scope>NUCLEOTIDE SEQUENCE [LARGE SCALE GENOMIC DNA]</scope>
    <source>
        <strain evidence="9 10">R5913</strain>
    </source>
</reference>
<keyword evidence="3" id="KW-0633">Potassium transport</keyword>
<dbReference type="InterPro" id="IPR050721">
    <property type="entry name" value="Trk_Ktr_HKT_K-transport"/>
</dbReference>
<evidence type="ECO:0000256" key="2">
    <source>
        <dbReference type="ARBA" id="ARBA00022448"/>
    </source>
</evidence>
<dbReference type="GO" id="GO:0015079">
    <property type="term" value="F:potassium ion transmembrane transporter activity"/>
    <property type="evidence" value="ECO:0007669"/>
    <property type="project" value="InterPro"/>
</dbReference>
<dbReference type="InterPro" id="IPR006036">
    <property type="entry name" value="K_uptake_TrkA"/>
</dbReference>
<dbReference type="PANTHER" id="PTHR43833">
    <property type="entry name" value="POTASSIUM CHANNEL PROTEIN 2-RELATED-RELATED"/>
    <property type="match status" value="1"/>
</dbReference>